<dbReference type="InterPro" id="IPR047088">
    <property type="entry name" value="ORC5_C"/>
</dbReference>
<dbReference type="GO" id="GO:0006270">
    <property type="term" value="P:DNA replication initiation"/>
    <property type="evidence" value="ECO:0007669"/>
    <property type="project" value="TreeGrafter"/>
</dbReference>
<organism evidence="3 4">
    <name type="scientific">Elaeophora elaphi</name>
    <dbReference type="NCBI Taxonomy" id="1147741"/>
    <lineage>
        <taxon>Eukaryota</taxon>
        <taxon>Metazoa</taxon>
        <taxon>Ecdysozoa</taxon>
        <taxon>Nematoda</taxon>
        <taxon>Chromadorea</taxon>
        <taxon>Rhabditida</taxon>
        <taxon>Spirurina</taxon>
        <taxon>Spiruromorpha</taxon>
        <taxon>Filarioidea</taxon>
        <taxon>Onchocercidae</taxon>
        <taxon>Elaeophora</taxon>
    </lineage>
</organism>
<reference evidence="4" key="1">
    <citation type="submission" date="2017-02" db="UniProtKB">
        <authorList>
            <consortium name="WormBaseParasite"/>
        </authorList>
    </citation>
    <scope>IDENTIFICATION</scope>
</reference>
<evidence type="ECO:0000313" key="4">
    <source>
        <dbReference type="WBParaSite" id="EEL_0001045901-mRNA-1"/>
    </source>
</evidence>
<keyword evidence="3" id="KW-1185">Reference proteome</keyword>
<dbReference type="GO" id="GO:0005664">
    <property type="term" value="C:nuclear origin of replication recognition complex"/>
    <property type="evidence" value="ECO:0007669"/>
    <property type="project" value="TreeGrafter"/>
</dbReference>
<dbReference type="InterPro" id="IPR020796">
    <property type="entry name" value="ORC5"/>
</dbReference>
<name>A0A0R3S6N7_9BILA</name>
<evidence type="ECO:0000313" key="3">
    <source>
        <dbReference type="Proteomes" id="UP000050640"/>
    </source>
</evidence>
<feature type="domain" description="Origin recognition complex subunit 5 C-terminal" evidence="2">
    <location>
        <begin position="316"/>
        <end position="451"/>
    </location>
</feature>
<dbReference type="WBParaSite" id="EEL_0001045901-mRNA-1">
    <property type="protein sequence ID" value="EEL_0001045901-mRNA-1"/>
    <property type="gene ID" value="EEL_0001045901"/>
</dbReference>
<dbReference type="Pfam" id="PF14630">
    <property type="entry name" value="ORC5_C"/>
    <property type="match status" value="1"/>
</dbReference>
<dbReference type="PANTHER" id="PTHR12705">
    <property type="entry name" value="ORIGIN RECOGNITION COMPLEX SUBUNIT 5"/>
    <property type="match status" value="1"/>
</dbReference>
<dbReference type="Proteomes" id="UP000050640">
    <property type="component" value="Unplaced"/>
</dbReference>
<feature type="compositionally biased region" description="Basic residues" evidence="1">
    <location>
        <begin position="342"/>
        <end position="354"/>
    </location>
</feature>
<feature type="region of interest" description="Disordered" evidence="1">
    <location>
        <begin position="340"/>
        <end position="369"/>
    </location>
</feature>
<dbReference type="STRING" id="1147741.A0A0R3S6N7"/>
<evidence type="ECO:0000259" key="2">
    <source>
        <dbReference type="Pfam" id="PF14630"/>
    </source>
</evidence>
<accession>A0A0R3S6N7</accession>
<sequence>MSAMEATCSKKLWQIVSVLKCRNSSITHLHVYGTTAGPRDEVMQKVIEEVQENDEVCFLFQLMFHKTSRVKKERYIIQVMVLRVNCYVNHRSHKLFCQGLYNLLPHAKSGKKIENLESVFEECKTELGCVKSVVMVVILNNAEMLLNFPPSFLQALFSIPKKYGGTIKLVSVARLPWTRFEITEHISSPVQFAFEALSKGEVQEALSTRLNFDNNFVRCMLDMVYSVCRDLNQLSYIIEKLWDTGINDENWANSAASNKLKTCYTAAGGQNRTDDLFYRSEKRPVALLCMKYNEQTYKDLSAVDFSLQDDGQTFCLSTSAKYLLIAAYCASYNPPSSDRRFFTKNHGKQRRRAPTAKGLRNNLESAHETGPKPFPVQRLLFIYLAMLEKHDMRNHCAADIHAQVAELCAMGFLNRVSADGNLDTPKYRCIATFEFSEQLAKTVGIEIRDFLIDFSS</sequence>
<protein>
    <submittedName>
        <fullName evidence="4">Origin recognition complex subunit 5</fullName>
    </submittedName>
</protein>
<dbReference type="AlphaFoldDB" id="A0A0R3S6N7"/>
<proteinExistence type="predicted"/>
<dbReference type="GO" id="GO:0003688">
    <property type="term" value="F:DNA replication origin binding"/>
    <property type="evidence" value="ECO:0007669"/>
    <property type="project" value="TreeGrafter"/>
</dbReference>
<evidence type="ECO:0000256" key="1">
    <source>
        <dbReference type="SAM" id="MobiDB-lite"/>
    </source>
</evidence>
<dbReference type="PANTHER" id="PTHR12705:SF0">
    <property type="entry name" value="ORIGIN RECOGNITION COMPLEX SUBUNIT 5"/>
    <property type="match status" value="1"/>
</dbReference>